<feature type="chain" id="PRO_5044971205" evidence="2">
    <location>
        <begin position="21"/>
        <end position="564"/>
    </location>
</feature>
<evidence type="ECO:0000256" key="2">
    <source>
        <dbReference type="RuleBase" id="RU362119"/>
    </source>
</evidence>
<reference evidence="4 5" key="1">
    <citation type="submission" date="2023-11" db="EMBL/GenBank/DDBJ databases">
        <title>A Novel Polar Bacteriovorax (B. antarcticus) Isolated from the Biocrust in Antarctica.</title>
        <authorList>
            <person name="Mun W."/>
            <person name="Choi S.Y."/>
            <person name="Mitchell R.J."/>
        </authorList>
    </citation>
    <scope>NUCLEOTIDE SEQUENCE [LARGE SCALE GENOMIC DNA]</scope>
    <source>
        <strain evidence="4 5">PP10</strain>
    </source>
</reference>
<keyword evidence="2" id="KW-0378">Hydrolase</keyword>
<feature type="domain" description="Calcineurin-like phosphoesterase" evidence="3">
    <location>
        <begin position="27"/>
        <end position="272"/>
    </location>
</feature>
<dbReference type="Pfam" id="PF00149">
    <property type="entry name" value="Metallophos"/>
    <property type="match status" value="1"/>
</dbReference>
<evidence type="ECO:0000256" key="1">
    <source>
        <dbReference type="ARBA" id="ARBA00006654"/>
    </source>
</evidence>
<dbReference type="PANTHER" id="PTHR11575">
    <property type="entry name" value="5'-NUCLEOTIDASE-RELATED"/>
    <property type="match status" value="1"/>
</dbReference>
<feature type="signal peptide" evidence="2">
    <location>
        <begin position="1"/>
        <end position="20"/>
    </location>
</feature>
<keyword evidence="2" id="KW-0547">Nucleotide-binding</keyword>
<dbReference type="InterPro" id="IPR006179">
    <property type="entry name" value="5_nucleotidase/apyrase"/>
</dbReference>
<comment type="similarity">
    <text evidence="1 2">Belongs to the 5'-nucleotidase family.</text>
</comment>
<dbReference type="Gene3D" id="3.60.21.10">
    <property type="match status" value="1"/>
</dbReference>
<evidence type="ECO:0000313" key="4">
    <source>
        <dbReference type="EMBL" id="MEA9357075.1"/>
    </source>
</evidence>
<dbReference type="Proteomes" id="UP001302274">
    <property type="component" value="Unassembled WGS sequence"/>
</dbReference>
<dbReference type="InterPro" id="IPR029052">
    <property type="entry name" value="Metallo-depent_PP-like"/>
</dbReference>
<dbReference type="PROSITE" id="PS00786">
    <property type="entry name" value="5_NUCLEOTIDASE_2"/>
    <property type="match status" value="1"/>
</dbReference>
<organism evidence="4 5">
    <name type="scientific">Bacteriovorax antarcticus</name>
    <dbReference type="NCBI Taxonomy" id="3088717"/>
    <lineage>
        <taxon>Bacteria</taxon>
        <taxon>Pseudomonadati</taxon>
        <taxon>Bdellovibrionota</taxon>
        <taxon>Bacteriovoracia</taxon>
        <taxon>Bacteriovoracales</taxon>
        <taxon>Bacteriovoracaceae</taxon>
        <taxon>Bacteriovorax</taxon>
    </lineage>
</organism>
<dbReference type="EMBL" id="JAYGJQ010000002">
    <property type="protein sequence ID" value="MEA9357075.1"/>
    <property type="molecule type" value="Genomic_DNA"/>
</dbReference>
<dbReference type="InterPro" id="IPR006146">
    <property type="entry name" value="5'-Nucleotdase_CS"/>
</dbReference>
<protein>
    <submittedName>
        <fullName evidence="4">Metallophosphoesterase</fullName>
    </submittedName>
</protein>
<accession>A0ABU5VZS5</accession>
<comment type="caution">
    <text evidence="4">The sequence shown here is derived from an EMBL/GenBank/DDBJ whole genome shotgun (WGS) entry which is preliminary data.</text>
</comment>
<dbReference type="InterPro" id="IPR004843">
    <property type="entry name" value="Calcineurin-like_PHP"/>
</dbReference>
<dbReference type="PRINTS" id="PR01607">
    <property type="entry name" value="APYRASEFAMLY"/>
</dbReference>
<dbReference type="SUPFAM" id="SSF56300">
    <property type="entry name" value="Metallo-dependent phosphatases"/>
    <property type="match status" value="1"/>
</dbReference>
<proteinExistence type="inferred from homology"/>
<evidence type="ECO:0000313" key="5">
    <source>
        <dbReference type="Proteomes" id="UP001302274"/>
    </source>
</evidence>
<name>A0ABU5VZS5_9BACT</name>
<sequence>MKKITFILALFITFSPAIKAQNLIPFTVFHSNDLHSHLDGVKVPSGESFEKRGGFARLTTAISEIRKQKKDEIVIGVDAGDFFSGTIFSAIALSKEKDFPEYQFFVENKYDLLTLGNHEFDPMNDGLELILKKASENPNQIPLIASNLYVNHDSPLRKYIGENALIRPYMIKDFKSPKGSIKVGFLGVLGPDGCLVSRSTRGDVHFIGFDDQKSKEHLGDLADHLNKTIYDMRSRFKVDVVILSMHGGGKEAYDLAGKLKGLDILVAGHTHKQEFAIAHGVVVNQTGSYGENLGFLEFNFDTKSRKITMKDPEANHVITITDKIAENMSWKKRIDSWRTKSFLLMDEKTSPTEVVFTPKKSYIRSSVIPNPMGELITSSIFDELNSTIPATEDKIDVYLTSMGLVRTSFYKNTPYTRAEIFEAVAIGYDKTKHPGIEVVSFYLSPKEVKTVLGFMEIYRFISTSFSPAIAPNLSFKIRKWGIPFINRIYDLKLGGIPLSDVNRPIKIATNRYVVDNIETVKKITHGWIDLSPKTKAGEPVVLYPVHPKEYQLLIEHFKKNPNKY</sequence>
<evidence type="ECO:0000259" key="3">
    <source>
        <dbReference type="Pfam" id="PF00149"/>
    </source>
</evidence>
<keyword evidence="2" id="KW-0732">Signal</keyword>
<gene>
    <name evidence="4" type="ORF">SHI21_12695</name>
</gene>
<dbReference type="PANTHER" id="PTHR11575:SF24">
    <property type="entry name" value="5'-NUCLEOTIDASE"/>
    <property type="match status" value="1"/>
</dbReference>
<keyword evidence="5" id="KW-1185">Reference proteome</keyword>
<dbReference type="RefSeq" id="WP_323576969.1">
    <property type="nucleotide sequence ID" value="NZ_JAYGJQ010000002.1"/>
</dbReference>